<dbReference type="GO" id="GO:0008170">
    <property type="term" value="F:N-methyltransferase activity"/>
    <property type="evidence" value="ECO:0007669"/>
    <property type="project" value="InterPro"/>
</dbReference>
<evidence type="ECO:0000256" key="2">
    <source>
        <dbReference type="ARBA" id="ARBA00022603"/>
    </source>
</evidence>
<feature type="domain" description="ParB-like N-terminal" evidence="6">
    <location>
        <begin position="11"/>
        <end position="97"/>
    </location>
</feature>
<dbReference type="GO" id="GO:0032259">
    <property type="term" value="P:methylation"/>
    <property type="evidence" value="ECO:0007669"/>
    <property type="project" value="UniProtKB-KW"/>
</dbReference>
<dbReference type="Pfam" id="PF01555">
    <property type="entry name" value="N6_N4_Mtase"/>
    <property type="match status" value="1"/>
</dbReference>
<keyword evidence="8" id="KW-1185">Reference proteome</keyword>
<evidence type="ECO:0000313" key="8">
    <source>
        <dbReference type="Proteomes" id="UP000442533"/>
    </source>
</evidence>
<keyword evidence="2 7" id="KW-0489">Methyltransferase</keyword>
<dbReference type="RefSeq" id="WP_036700968.1">
    <property type="nucleotide sequence ID" value="NZ_WMIF01000026.1"/>
</dbReference>
<dbReference type="PROSITE" id="PS00092">
    <property type="entry name" value="N6_MTASE"/>
    <property type="match status" value="1"/>
</dbReference>
<comment type="catalytic activity">
    <reaction evidence="4">
        <text>a 2'-deoxyadenosine in DNA + S-adenosyl-L-methionine = an N(6)-methyl-2'-deoxyadenosine in DNA + S-adenosyl-L-homocysteine + H(+)</text>
        <dbReference type="Rhea" id="RHEA:15197"/>
        <dbReference type="Rhea" id="RHEA-COMP:12418"/>
        <dbReference type="Rhea" id="RHEA-COMP:12419"/>
        <dbReference type="ChEBI" id="CHEBI:15378"/>
        <dbReference type="ChEBI" id="CHEBI:57856"/>
        <dbReference type="ChEBI" id="CHEBI:59789"/>
        <dbReference type="ChEBI" id="CHEBI:90615"/>
        <dbReference type="ChEBI" id="CHEBI:90616"/>
        <dbReference type="EC" id="2.1.1.72"/>
    </reaction>
</comment>
<evidence type="ECO:0000313" key="7">
    <source>
        <dbReference type="EMBL" id="MTH35991.1"/>
    </source>
</evidence>
<dbReference type="Proteomes" id="UP000442533">
    <property type="component" value="Unassembled WGS sequence"/>
</dbReference>
<dbReference type="InterPro" id="IPR002052">
    <property type="entry name" value="DNA_methylase_N6_adenine_CS"/>
</dbReference>
<dbReference type="EC" id="2.1.1.-" evidence="5"/>
<dbReference type="PRINTS" id="PR00508">
    <property type="entry name" value="S21N4MTFRASE"/>
</dbReference>
<dbReference type="Gene3D" id="3.90.1530.10">
    <property type="entry name" value="Conserved hypothetical protein from pyrococcus furiosus pfu- 392566-001, ParB domain"/>
    <property type="match status" value="1"/>
</dbReference>
<evidence type="ECO:0000259" key="6">
    <source>
        <dbReference type="SMART" id="SM00470"/>
    </source>
</evidence>
<dbReference type="OrthoDB" id="7806498at2"/>
<dbReference type="SMART" id="SM00470">
    <property type="entry name" value="ParB"/>
    <property type="match status" value="1"/>
</dbReference>
<dbReference type="InterPro" id="IPR002941">
    <property type="entry name" value="DNA_methylase_N4/N6"/>
</dbReference>
<dbReference type="GO" id="GO:0003677">
    <property type="term" value="F:DNA binding"/>
    <property type="evidence" value="ECO:0007669"/>
    <property type="project" value="InterPro"/>
</dbReference>
<dbReference type="GO" id="GO:0009007">
    <property type="term" value="F:site-specific DNA-methyltransferase (adenine-specific) activity"/>
    <property type="evidence" value="ECO:0007669"/>
    <property type="project" value="UniProtKB-EC"/>
</dbReference>
<accession>A0A844H9A8</accession>
<dbReference type="InterPro" id="IPR001091">
    <property type="entry name" value="RM_Methyltransferase"/>
</dbReference>
<dbReference type="Gene3D" id="3.40.50.150">
    <property type="entry name" value="Vaccinia Virus protein VP39"/>
    <property type="match status" value="1"/>
</dbReference>
<dbReference type="InterPro" id="IPR003115">
    <property type="entry name" value="ParB_N"/>
</dbReference>
<dbReference type="AlphaFoldDB" id="A0A844H9A8"/>
<comment type="caution">
    <text evidence="7">The sequence shown here is derived from an EMBL/GenBank/DDBJ whole genome shotgun (WGS) entry which is preliminary data.</text>
</comment>
<gene>
    <name evidence="7" type="ORF">GL279_15400</name>
</gene>
<sequence>MDLVFAPSQIETWPIARLRPYARNAKMHGQDQVAKIAASMARFGWTMPCMVADDGELIAGHGRVLAATMLGLTEVPVIRLSHLDEAERRAYRIADNKLTELGEWNEAILRDEIAVLLADDFDATLLGFSDDDLDALLRDPEALGVEGPVEGEDDVPDLPVAPVSVPGDLWQLGAHRLICGDSTAADVVGQLLGDIRPLLMVTDPPYGVQYDPSWRNQAGAARTKRTGKVLNDDRADWREAWALFPGDVAYVWHGALHASTVAESLVAAGFAIRSQIIWAKDRLVLSRGDYHWQHEPCWYAVRAKGKGHWAGDRKQTTLWQIANRDQDADTVHGTQKPVECMRRPILNNSSPGQAVYEPFMGSGTTLIAAETTGRVCFGVELNPAYVDVAVERWQSFTGQEALLAETGETFASIRAKRHAA</sequence>
<dbReference type="InterPro" id="IPR036086">
    <property type="entry name" value="ParB/Sulfiredoxin_sf"/>
</dbReference>
<comment type="similarity">
    <text evidence="1 5">Belongs to the N(4)/N(6)-methyltransferase family.</text>
</comment>
<dbReference type="SUPFAM" id="SSF53335">
    <property type="entry name" value="S-adenosyl-L-methionine-dependent methyltransferases"/>
    <property type="match status" value="1"/>
</dbReference>
<evidence type="ECO:0000256" key="5">
    <source>
        <dbReference type="RuleBase" id="RU362026"/>
    </source>
</evidence>
<dbReference type="InterPro" id="IPR029063">
    <property type="entry name" value="SAM-dependent_MTases_sf"/>
</dbReference>
<reference evidence="7 8" key="1">
    <citation type="submission" date="2019-11" db="EMBL/GenBank/DDBJ databases">
        <authorList>
            <person name="Dong K."/>
        </authorList>
    </citation>
    <scope>NUCLEOTIDE SEQUENCE [LARGE SCALE GENOMIC DNA]</scope>
    <source>
        <strain evidence="7 8">JCM 17370</strain>
    </source>
</reference>
<dbReference type="CDD" id="cd16403">
    <property type="entry name" value="ParB_N_like_MT"/>
    <property type="match status" value="1"/>
</dbReference>
<evidence type="ECO:0000256" key="1">
    <source>
        <dbReference type="ARBA" id="ARBA00006594"/>
    </source>
</evidence>
<dbReference type="SUPFAM" id="SSF110849">
    <property type="entry name" value="ParB/Sulfiredoxin"/>
    <property type="match status" value="1"/>
</dbReference>
<organism evidence="7 8">
    <name type="scientific">Paracoccus limosus</name>
    <dbReference type="NCBI Taxonomy" id="913252"/>
    <lineage>
        <taxon>Bacteria</taxon>
        <taxon>Pseudomonadati</taxon>
        <taxon>Pseudomonadota</taxon>
        <taxon>Alphaproteobacteria</taxon>
        <taxon>Rhodobacterales</taxon>
        <taxon>Paracoccaceae</taxon>
        <taxon>Paracoccus</taxon>
    </lineage>
</organism>
<dbReference type="PIRSF" id="PIRSF036758">
    <property type="entry name" value="Aden_M_ParB"/>
    <property type="match status" value="1"/>
</dbReference>
<keyword evidence="3" id="KW-0808">Transferase</keyword>
<dbReference type="EMBL" id="WMIF01000026">
    <property type="protein sequence ID" value="MTH35991.1"/>
    <property type="molecule type" value="Genomic_DNA"/>
</dbReference>
<name>A0A844H9A8_9RHOB</name>
<dbReference type="InterPro" id="IPR015840">
    <property type="entry name" value="DNA_MeTrfase_ParB"/>
</dbReference>
<protein>
    <recommendedName>
        <fullName evidence="5">Methyltransferase</fullName>
        <ecNumber evidence="5">2.1.1.-</ecNumber>
    </recommendedName>
</protein>
<proteinExistence type="inferred from homology"/>
<evidence type="ECO:0000256" key="4">
    <source>
        <dbReference type="ARBA" id="ARBA00047942"/>
    </source>
</evidence>
<evidence type="ECO:0000256" key="3">
    <source>
        <dbReference type="ARBA" id="ARBA00022679"/>
    </source>
</evidence>